<dbReference type="GO" id="GO:0051301">
    <property type="term" value="P:cell division"/>
    <property type="evidence" value="ECO:0007669"/>
    <property type="project" value="UniProtKB-KW"/>
</dbReference>
<dbReference type="InterPro" id="IPR035642">
    <property type="entry name" value="MraZ_N"/>
</dbReference>
<comment type="similarity">
    <text evidence="7">Belongs to the MraZ family.</text>
</comment>
<dbReference type="InterPro" id="IPR035644">
    <property type="entry name" value="MraZ_C"/>
</dbReference>
<keyword evidence="10" id="KW-1185">Reference proteome</keyword>
<keyword evidence="6 7" id="KW-0804">Transcription</keyword>
<evidence type="ECO:0000256" key="3">
    <source>
        <dbReference type="ARBA" id="ARBA00022737"/>
    </source>
</evidence>
<keyword evidence="5 7" id="KW-0238">DNA-binding</keyword>
<dbReference type="PROSITE" id="PS51740">
    <property type="entry name" value="SPOVT_ABRB"/>
    <property type="match status" value="2"/>
</dbReference>
<dbReference type="InterPro" id="IPR020603">
    <property type="entry name" value="MraZ_dom"/>
</dbReference>
<evidence type="ECO:0000256" key="4">
    <source>
        <dbReference type="ARBA" id="ARBA00023015"/>
    </source>
</evidence>
<evidence type="ECO:0000256" key="7">
    <source>
        <dbReference type="HAMAP-Rule" id="MF_01008"/>
    </source>
</evidence>
<dbReference type="InterPro" id="IPR007159">
    <property type="entry name" value="SpoVT-AbrB_dom"/>
</dbReference>
<evidence type="ECO:0000259" key="8">
    <source>
        <dbReference type="PROSITE" id="PS51740"/>
    </source>
</evidence>
<dbReference type="PANTHER" id="PTHR34701">
    <property type="entry name" value="TRANSCRIPTIONAL REGULATOR MRAZ"/>
    <property type="match status" value="1"/>
</dbReference>
<dbReference type="CDD" id="cd16320">
    <property type="entry name" value="MraZ_N"/>
    <property type="match status" value="1"/>
</dbReference>
<dbReference type="GO" id="GO:2000143">
    <property type="term" value="P:negative regulation of DNA-templated transcription initiation"/>
    <property type="evidence" value="ECO:0007669"/>
    <property type="project" value="TreeGrafter"/>
</dbReference>
<name>A0A1E8F9Q5_9ALTE</name>
<dbReference type="AlphaFoldDB" id="A0A1E8F9Q5"/>
<proteinExistence type="inferred from homology"/>
<accession>A0A1E8F9Q5</accession>
<keyword evidence="9" id="KW-0131">Cell cycle</keyword>
<keyword evidence="4 7" id="KW-0805">Transcription regulation</keyword>
<dbReference type="InterPro" id="IPR003444">
    <property type="entry name" value="MraZ"/>
</dbReference>
<dbReference type="Pfam" id="PF02381">
    <property type="entry name" value="MraZ"/>
    <property type="match status" value="2"/>
</dbReference>
<dbReference type="HAMAP" id="MF_01008">
    <property type="entry name" value="MraZ"/>
    <property type="match status" value="1"/>
</dbReference>
<gene>
    <name evidence="7" type="primary">mraZ</name>
    <name evidence="9" type="ORF">BFC17_05675</name>
</gene>
<feature type="domain" description="SpoVT-AbrB" evidence="8">
    <location>
        <begin position="5"/>
        <end position="52"/>
    </location>
</feature>
<keyword evidence="9" id="KW-0132">Cell division</keyword>
<dbReference type="Proteomes" id="UP000176037">
    <property type="component" value="Unassembled WGS sequence"/>
</dbReference>
<dbReference type="PANTHER" id="PTHR34701:SF1">
    <property type="entry name" value="TRANSCRIPTIONAL REGULATOR MRAZ"/>
    <property type="match status" value="1"/>
</dbReference>
<dbReference type="GO" id="GO:0005737">
    <property type="term" value="C:cytoplasm"/>
    <property type="evidence" value="ECO:0007669"/>
    <property type="project" value="UniProtKB-UniRule"/>
</dbReference>
<reference evidence="9 10" key="1">
    <citation type="submission" date="2016-09" db="EMBL/GenBank/DDBJ databases">
        <title>Alteromonas lipolytica, a new species isolated from sea water.</title>
        <authorList>
            <person name="Wu Y.-H."/>
            <person name="Cheng H."/>
            <person name="Xu X.-W."/>
        </authorList>
    </citation>
    <scope>NUCLEOTIDE SEQUENCE [LARGE SCALE GENOMIC DNA]</scope>
    <source>
        <strain evidence="9 10">JW12</strain>
    </source>
</reference>
<dbReference type="STRING" id="1856405.BFC17_05675"/>
<dbReference type="GO" id="GO:0000976">
    <property type="term" value="F:transcription cis-regulatory region binding"/>
    <property type="evidence" value="ECO:0007669"/>
    <property type="project" value="TreeGrafter"/>
</dbReference>
<organism evidence="9 10">
    <name type="scientific">Alteromonas lipolytica</name>
    <dbReference type="NCBI Taxonomy" id="1856405"/>
    <lineage>
        <taxon>Bacteria</taxon>
        <taxon>Pseudomonadati</taxon>
        <taxon>Pseudomonadota</taxon>
        <taxon>Gammaproteobacteria</taxon>
        <taxon>Alteromonadales</taxon>
        <taxon>Alteromonadaceae</taxon>
        <taxon>Alteromonas/Salinimonas group</taxon>
        <taxon>Alteromonas</taxon>
    </lineage>
</organism>
<dbReference type="InterPro" id="IPR038619">
    <property type="entry name" value="MraZ_sf"/>
</dbReference>
<evidence type="ECO:0000256" key="2">
    <source>
        <dbReference type="ARBA" id="ARBA00022490"/>
    </source>
</evidence>
<feature type="domain" description="SpoVT-AbrB" evidence="8">
    <location>
        <begin position="81"/>
        <end position="124"/>
    </location>
</feature>
<dbReference type="RefSeq" id="WP_070178169.1">
    <property type="nucleotide sequence ID" value="NZ_BMJR01000005.1"/>
</dbReference>
<keyword evidence="3" id="KW-0677">Repeat</keyword>
<dbReference type="OrthoDB" id="9807753at2"/>
<keyword evidence="2 7" id="KW-0963">Cytoplasm</keyword>
<comment type="subunit">
    <text evidence="7">Forms oligomers.</text>
</comment>
<evidence type="ECO:0000256" key="5">
    <source>
        <dbReference type="ARBA" id="ARBA00023125"/>
    </source>
</evidence>
<sequence length="152" mass="17655">MFRGANAINLDSKGRLAIPTKHRQPLLDDCAGQLICTIDTQQSCLLLYPLPEWEEIELKLSKFSSNIEQERRKIRLLLGYAIDCEMDKSGRVLIPVPLRNHAKLDKEILLVGQLNKFEIWDSEIWAKRIEEDMEVERSGNFELTERLQDFSL</sequence>
<evidence type="ECO:0000313" key="9">
    <source>
        <dbReference type="EMBL" id="OFI32641.1"/>
    </source>
</evidence>
<evidence type="ECO:0000313" key="10">
    <source>
        <dbReference type="Proteomes" id="UP000176037"/>
    </source>
</evidence>
<dbReference type="Gene3D" id="3.40.1550.20">
    <property type="entry name" value="Transcriptional regulator MraZ domain"/>
    <property type="match status" value="1"/>
</dbReference>
<dbReference type="InterPro" id="IPR037914">
    <property type="entry name" value="SpoVT-AbrB_sf"/>
</dbReference>
<dbReference type="GO" id="GO:0009295">
    <property type="term" value="C:nucleoid"/>
    <property type="evidence" value="ECO:0007669"/>
    <property type="project" value="UniProtKB-SubCell"/>
</dbReference>
<dbReference type="SUPFAM" id="SSF89447">
    <property type="entry name" value="AbrB/MazE/MraZ-like"/>
    <property type="match status" value="1"/>
</dbReference>
<comment type="caution">
    <text evidence="9">The sequence shown here is derived from an EMBL/GenBank/DDBJ whole genome shotgun (WGS) entry which is preliminary data.</text>
</comment>
<dbReference type="CDD" id="cd16321">
    <property type="entry name" value="MraZ_C"/>
    <property type="match status" value="1"/>
</dbReference>
<dbReference type="EMBL" id="MJIC01000016">
    <property type="protein sequence ID" value="OFI32641.1"/>
    <property type="molecule type" value="Genomic_DNA"/>
</dbReference>
<protein>
    <recommendedName>
        <fullName evidence="1 7">Transcriptional regulator MraZ</fullName>
    </recommendedName>
</protein>
<evidence type="ECO:0000256" key="1">
    <source>
        <dbReference type="ARBA" id="ARBA00013860"/>
    </source>
</evidence>
<comment type="subcellular location">
    <subcellularLocation>
        <location evidence="7">Cytoplasm</location>
        <location evidence="7">Nucleoid</location>
    </subcellularLocation>
</comment>
<dbReference type="GO" id="GO:0003700">
    <property type="term" value="F:DNA-binding transcription factor activity"/>
    <property type="evidence" value="ECO:0007669"/>
    <property type="project" value="UniProtKB-UniRule"/>
</dbReference>
<evidence type="ECO:0000256" key="6">
    <source>
        <dbReference type="ARBA" id="ARBA00023163"/>
    </source>
</evidence>
<dbReference type="NCBIfam" id="TIGR00242">
    <property type="entry name" value="division/cell wall cluster transcriptional repressor MraZ"/>
    <property type="match status" value="1"/>
</dbReference>